<name>A0A8J3PC29_9ACTN</name>
<evidence type="ECO:0008006" key="4">
    <source>
        <dbReference type="Google" id="ProtNLM"/>
    </source>
</evidence>
<dbReference type="AlphaFoldDB" id="A0A8J3PC29"/>
<evidence type="ECO:0000256" key="1">
    <source>
        <dbReference type="SAM" id="MobiDB-lite"/>
    </source>
</evidence>
<accession>A0A8J3PC29</accession>
<dbReference type="Proteomes" id="UP000660339">
    <property type="component" value="Unassembled WGS sequence"/>
</dbReference>
<evidence type="ECO:0000313" key="3">
    <source>
        <dbReference type="Proteomes" id="UP000660339"/>
    </source>
</evidence>
<organism evidence="2 3">
    <name type="scientific">Catellatospora methionotrophica</name>
    <dbReference type="NCBI Taxonomy" id="121620"/>
    <lineage>
        <taxon>Bacteria</taxon>
        <taxon>Bacillati</taxon>
        <taxon>Actinomycetota</taxon>
        <taxon>Actinomycetes</taxon>
        <taxon>Micromonosporales</taxon>
        <taxon>Micromonosporaceae</taxon>
        <taxon>Catellatospora</taxon>
    </lineage>
</organism>
<feature type="region of interest" description="Disordered" evidence="1">
    <location>
        <begin position="1"/>
        <end position="22"/>
    </location>
</feature>
<evidence type="ECO:0000313" key="2">
    <source>
        <dbReference type="EMBL" id="GIG12001.1"/>
    </source>
</evidence>
<sequence length="62" mass="6378">MLSCTCGTATGSAASSRCSATTAPFNPQSGYCLDSPNGATANGTRLRIWDCNGSSAQVFRKQ</sequence>
<dbReference type="SUPFAM" id="SSF50370">
    <property type="entry name" value="Ricin B-like lectins"/>
    <property type="match status" value="1"/>
</dbReference>
<dbReference type="PROSITE" id="PS50231">
    <property type="entry name" value="RICIN_B_LECTIN"/>
    <property type="match status" value="1"/>
</dbReference>
<reference evidence="2" key="1">
    <citation type="submission" date="2021-01" db="EMBL/GenBank/DDBJ databases">
        <title>Whole genome shotgun sequence of Catellatospora methionotrophica NBRC 14553.</title>
        <authorList>
            <person name="Komaki H."/>
            <person name="Tamura T."/>
        </authorList>
    </citation>
    <scope>NUCLEOTIDE SEQUENCE</scope>
    <source>
        <strain evidence="2">NBRC 14553</strain>
    </source>
</reference>
<gene>
    <name evidence="2" type="ORF">Cme02nite_03330</name>
</gene>
<keyword evidence="3" id="KW-1185">Reference proteome</keyword>
<comment type="caution">
    <text evidence="2">The sequence shown here is derived from an EMBL/GenBank/DDBJ whole genome shotgun (WGS) entry which is preliminary data.</text>
</comment>
<dbReference type="Gene3D" id="2.80.10.50">
    <property type="match status" value="1"/>
</dbReference>
<dbReference type="EMBL" id="BONJ01000001">
    <property type="protein sequence ID" value="GIG12001.1"/>
    <property type="molecule type" value="Genomic_DNA"/>
</dbReference>
<dbReference type="InterPro" id="IPR035992">
    <property type="entry name" value="Ricin_B-like_lectins"/>
</dbReference>
<proteinExistence type="predicted"/>
<protein>
    <recommendedName>
        <fullName evidence="4">Ricin B lectin domain-containing protein</fullName>
    </recommendedName>
</protein>